<keyword evidence="4 7" id="KW-0547">Nucleotide-binding</keyword>
<dbReference type="SMART" id="SM00220">
    <property type="entry name" value="S_TKc"/>
    <property type="match status" value="1"/>
</dbReference>
<dbReference type="InterPro" id="IPR017441">
    <property type="entry name" value="Protein_kinase_ATP_BS"/>
</dbReference>
<evidence type="ECO:0000256" key="4">
    <source>
        <dbReference type="ARBA" id="ARBA00022741"/>
    </source>
</evidence>
<keyword evidence="6 7" id="KW-0067">ATP-binding</keyword>
<dbReference type="InterPro" id="IPR000719">
    <property type="entry name" value="Prot_kinase_dom"/>
</dbReference>
<feature type="binding site" evidence="7">
    <location>
        <position position="47"/>
    </location>
    <ligand>
        <name>ATP</name>
        <dbReference type="ChEBI" id="CHEBI:30616"/>
    </ligand>
</feature>
<sequence length="644" mass="66582">MGDAPGDLTEDLFVAGRYRVHERIGAGGMGVVFRATDTRLKRQVALKRVLLRDVDDDRAAEIRHRTLREAEIAARVHHPRIVSIFDVLDDAGGPLLVLEYLPSQSMGELVADGGVLTPGAAARAGAQVAEALAAAHAAGIVHRDVKPGNVLAGPGDPLGPVKLADFGISHVPETSTLTSEGIGTPAYFAPEIARGDRPTPASDVYALGATLCAVAQGSPPYGWGTGNPLELIRRIGQDPVPAPTVGGPLGDVIARLTAQDPADRPTAASAAESLWQLADRYEPLHPVASAPAPTGGAAPTDGAAAGGAAAIGAEPTTGPEAGRRPWYRRPVVLAGAGVVVAAAVAGGVLVATGGPSGDAPAFPSTVQALSLGDDRTADPCAPVRPDALQSFGKTTEVPDYGNFASCEISIAQRGSDTIDVSSRYRPSSTTPPEGDQQRLGDALIVRRPADGPSCQRYVVLADGTPLEITAEFQPAASGSQGPLADVCTVAEAAAASAATTFADDGIVRRTPPASGLWTKDACTLLTADDLRFLPAEDRSDGFRNNGGWQCEWGDGKDPETSVMISFDRYDPPQQTGDPAPGTPAFIDRDEQQGVCNAEVPKQPFLAVDGEPRTEVLRVKTEGPLGREELCDRAAALANAANART</sequence>
<dbReference type="RefSeq" id="WP_132429588.1">
    <property type="nucleotide sequence ID" value="NZ_SMFZ01000002.1"/>
</dbReference>
<dbReference type="AlphaFoldDB" id="A0A4R1HJQ8"/>
<evidence type="ECO:0000256" key="7">
    <source>
        <dbReference type="PROSITE-ProRule" id="PRU10141"/>
    </source>
</evidence>
<evidence type="ECO:0000256" key="6">
    <source>
        <dbReference type="ARBA" id="ARBA00022840"/>
    </source>
</evidence>
<name>A0A4R1HJQ8_PSEEN</name>
<dbReference type="SUPFAM" id="SSF56112">
    <property type="entry name" value="Protein kinase-like (PK-like)"/>
    <property type="match status" value="1"/>
</dbReference>
<keyword evidence="11" id="KW-1185">Reference proteome</keyword>
<dbReference type="Pfam" id="PF00069">
    <property type="entry name" value="Pkinase"/>
    <property type="match status" value="1"/>
</dbReference>
<gene>
    <name evidence="10" type="ORF">EV378_4698</name>
</gene>
<reference evidence="10 11" key="1">
    <citation type="submission" date="2019-03" db="EMBL/GenBank/DDBJ databases">
        <title>Sequencing the genomes of 1000 actinobacteria strains.</title>
        <authorList>
            <person name="Klenk H.-P."/>
        </authorList>
    </citation>
    <scope>NUCLEOTIDE SEQUENCE [LARGE SCALE GENOMIC DNA]</scope>
    <source>
        <strain evidence="10 11">DSM 44969</strain>
    </source>
</reference>
<evidence type="ECO:0000256" key="3">
    <source>
        <dbReference type="ARBA" id="ARBA00022679"/>
    </source>
</evidence>
<evidence type="ECO:0000313" key="10">
    <source>
        <dbReference type="EMBL" id="TCK20735.1"/>
    </source>
</evidence>
<dbReference type="PANTHER" id="PTHR43289:SF6">
    <property type="entry name" value="SERINE_THREONINE-PROTEIN KINASE NEKL-3"/>
    <property type="match status" value="1"/>
</dbReference>
<evidence type="ECO:0000256" key="2">
    <source>
        <dbReference type="ARBA" id="ARBA00022527"/>
    </source>
</evidence>
<dbReference type="InterPro" id="IPR011009">
    <property type="entry name" value="Kinase-like_dom_sf"/>
</dbReference>
<feature type="region of interest" description="Disordered" evidence="8">
    <location>
        <begin position="417"/>
        <end position="438"/>
    </location>
</feature>
<protein>
    <recommendedName>
        <fullName evidence="1">non-specific serine/threonine protein kinase</fullName>
        <ecNumber evidence="1">2.7.11.1</ecNumber>
    </recommendedName>
</protein>
<dbReference type="Gene3D" id="1.10.510.10">
    <property type="entry name" value="Transferase(Phosphotransferase) domain 1"/>
    <property type="match status" value="1"/>
</dbReference>
<feature type="domain" description="Protein kinase" evidence="9">
    <location>
        <begin position="18"/>
        <end position="288"/>
    </location>
</feature>
<proteinExistence type="predicted"/>
<dbReference type="PANTHER" id="PTHR43289">
    <property type="entry name" value="MITOGEN-ACTIVATED PROTEIN KINASE KINASE KINASE 20-RELATED"/>
    <property type="match status" value="1"/>
</dbReference>
<evidence type="ECO:0000256" key="8">
    <source>
        <dbReference type="SAM" id="MobiDB-lite"/>
    </source>
</evidence>
<organism evidence="10 11">
    <name type="scientific">Pseudonocardia endophytica</name>
    <dbReference type="NCBI Taxonomy" id="401976"/>
    <lineage>
        <taxon>Bacteria</taxon>
        <taxon>Bacillati</taxon>
        <taxon>Actinomycetota</taxon>
        <taxon>Actinomycetes</taxon>
        <taxon>Pseudonocardiales</taxon>
        <taxon>Pseudonocardiaceae</taxon>
        <taxon>Pseudonocardia</taxon>
    </lineage>
</organism>
<comment type="caution">
    <text evidence="10">The sequence shown here is derived from an EMBL/GenBank/DDBJ whole genome shotgun (WGS) entry which is preliminary data.</text>
</comment>
<feature type="region of interest" description="Disordered" evidence="8">
    <location>
        <begin position="285"/>
        <end position="323"/>
    </location>
</feature>
<evidence type="ECO:0000313" key="11">
    <source>
        <dbReference type="Proteomes" id="UP000295560"/>
    </source>
</evidence>
<dbReference type="EC" id="2.7.11.1" evidence="1"/>
<dbReference type="Proteomes" id="UP000295560">
    <property type="component" value="Unassembled WGS sequence"/>
</dbReference>
<dbReference type="CDD" id="cd14014">
    <property type="entry name" value="STKc_PknB_like"/>
    <property type="match status" value="1"/>
</dbReference>
<evidence type="ECO:0000259" key="9">
    <source>
        <dbReference type="PROSITE" id="PS50011"/>
    </source>
</evidence>
<accession>A0A4R1HJQ8</accession>
<keyword evidence="5 10" id="KW-0418">Kinase</keyword>
<keyword evidence="3" id="KW-0808">Transferase</keyword>
<dbReference type="PROSITE" id="PS00107">
    <property type="entry name" value="PROTEIN_KINASE_ATP"/>
    <property type="match status" value="1"/>
</dbReference>
<keyword evidence="2 10" id="KW-0723">Serine/threonine-protein kinase</keyword>
<dbReference type="GO" id="GO:0005524">
    <property type="term" value="F:ATP binding"/>
    <property type="evidence" value="ECO:0007669"/>
    <property type="project" value="UniProtKB-UniRule"/>
</dbReference>
<dbReference type="GO" id="GO:0004674">
    <property type="term" value="F:protein serine/threonine kinase activity"/>
    <property type="evidence" value="ECO:0007669"/>
    <property type="project" value="UniProtKB-KW"/>
</dbReference>
<evidence type="ECO:0000256" key="5">
    <source>
        <dbReference type="ARBA" id="ARBA00022777"/>
    </source>
</evidence>
<feature type="compositionally biased region" description="Low complexity" evidence="8">
    <location>
        <begin position="421"/>
        <end position="432"/>
    </location>
</feature>
<dbReference type="Gene3D" id="3.30.200.20">
    <property type="entry name" value="Phosphorylase Kinase, domain 1"/>
    <property type="match status" value="1"/>
</dbReference>
<evidence type="ECO:0000256" key="1">
    <source>
        <dbReference type="ARBA" id="ARBA00012513"/>
    </source>
</evidence>
<feature type="compositionally biased region" description="Low complexity" evidence="8">
    <location>
        <begin position="288"/>
        <end position="319"/>
    </location>
</feature>
<dbReference type="PROSITE" id="PS50011">
    <property type="entry name" value="PROTEIN_KINASE_DOM"/>
    <property type="match status" value="1"/>
</dbReference>
<dbReference type="EMBL" id="SMFZ01000002">
    <property type="protein sequence ID" value="TCK20735.1"/>
    <property type="molecule type" value="Genomic_DNA"/>
</dbReference>
<dbReference type="OrthoDB" id="9762169at2"/>